<proteinExistence type="predicted"/>
<reference evidence="1 2" key="1">
    <citation type="journal article" date="2020" name="Front. Microbiol.">
        <title>Genetic Organization of the aprX-lipA2 Operon Affects the Proteolytic Potential of Pseudomonas Species in Milk.</title>
        <authorList>
            <person name="Maier C."/>
            <person name="Huptas C."/>
            <person name="von Neubeck M."/>
            <person name="Scherer S."/>
            <person name="Wenning M."/>
            <person name="Lucking G."/>
        </authorList>
    </citation>
    <scope>NUCLEOTIDE SEQUENCE [LARGE SCALE GENOMIC DNA]</scope>
    <source>
        <strain evidence="1 2">G4779</strain>
    </source>
</reference>
<dbReference type="Proteomes" id="UP000542111">
    <property type="component" value="Unassembled WGS sequence"/>
</dbReference>
<evidence type="ECO:0000313" key="1">
    <source>
        <dbReference type="EMBL" id="NNA98354.1"/>
    </source>
</evidence>
<protein>
    <submittedName>
        <fullName evidence="1">Uncharacterized protein</fullName>
    </submittedName>
</protein>
<gene>
    <name evidence="1" type="ORF">HBO33_24640</name>
</gene>
<sequence>MAIYDEMRAQLQELIELLEQDTQYTAAVAHGAIVADQGTAQSHQQRAARIVELKRNYGLK</sequence>
<accession>A0A7Y1MTY8</accession>
<dbReference type="RefSeq" id="WP_076965113.1">
    <property type="nucleotide sequence ID" value="NZ_CBCRYT010000084.1"/>
</dbReference>
<organism evidence="1 2">
    <name type="scientific">Pseudomonas gessardii</name>
    <dbReference type="NCBI Taxonomy" id="78544"/>
    <lineage>
        <taxon>Bacteria</taxon>
        <taxon>Pseudomonadati</taxon>
        <taxon>Pseudomonadota</taxon>
        <taxon>Gammaproteobacteria</taxon>
        <taxon>Pseudomonadales</taxon>
        <taxon>Pseudomonadaceae</taxon>
        <taxon>Pseudomonas</taxon>
    </lineage>
</organism>
<dbReference type="AlphaFoldDB" id="A0A7Y1MTY8"/>
<evidence type="ECO:0000313" key="2">
    <source>
        <dbReference type="Proteomes" id="UP000542111"/>
    </source>
</evidence>
<comment type="caution">
    <text evidence="1">The sequence shown here is derived from an EMBL/GenBank/DDBJ whole genome shotgun (WGS) entry which is preliminary data.</text>
</comment>
<dbReference type="EMBL" id="JAAQYP010000054">
    <property type="protein sequence ID" value="NNA98354.1"/>
    <property type="molecule type" value="Genomic_DNA"/>
</dbReference>
<dbReference type="OrthoDB" id="6955816at2"/>
<dbReference type="GeneID" id="70099328"/>
<name>A0A7Y1MTY8_9PSED</name>